<reference evidence="9" key="1">
    <citation type="journal article" date="2005" name="Mol. Biol. Evol.">
        <title>Genome-wide analysis of core cell cycle genes in the unicellular green alga Ostreococcus tauri.</title>
        <authorList>
            <person name="Robbens S."/>
            <person name="Khadaroo B."/>
            <person name="Camasses A."/>
            <person name="Derelle E."/>
            <person name="Ferraz C."/>
            <person name="Inze D."/>
            <person name="Van de Peer Y."/>
            <person name="Moreau H."/>
        </authorList>
    </citation>
    <scope>NUCLEOTIDE SEQUENCE</scope>
</reference>
<evidence type="ECO:0000256" key="2">
    <source>
        <dbReference type="ARBA" id="ARBA00010940"/>
    </source>
</evidence>
<name>Q5SCB1_OSTTA</name>
<dbReference type="SUPFAM" id="SSF46785">
    <property type="entry name" value="Winged helix' DNA-binding domain"/>
    <property type="match status" value="1"/>
</dbReference>
<dbReference type="SMART" id="SM01372">
    <property type="entry name" value="E2F_TDP"/>
    <property type="match status" value="1"/>
</dbReference>
<gene>
    <name evidence="9" type="primary">E2F</name>
</gene>
<dbReference type="InterPro" id="IPR036390">
    <property type="entry name" value="WH_DNA-bd_sf"/>
</dbReference>
<keyword evidence="3 7" id="KW-0805">Transcription regulation</keyword>
<evidence type="ECO:0000259" key="8">
    <source>
        <dbReference type="SMART" id="SM01372"/>
    </source>
</evidence>
<evidence type="ECO:0000256" key="4">
    <source>
        <dbReference type="ARBA" id="ARBA00023125"/>
    </source>
</evidence>
<dbReference type="GO" id="GO:0000978">
    <property type="term" value="F:RNA polymerase II cis-regulatory region sequence-specific DNA binding"/>
    <property type="evidence" value="ECO:0007669"/>
    <property type="project" value="InterPro"/>
</dbReference>
<evidence type="ECO:0000313" key="9">
    <source>
        <dbReference type="EMBL" id="AAV68605.1"/>
    </source>
</evidence>
<dbReference type="PANTHER" id="PTHR12081:SF18">
    <property type="entry name" value="TRANSCRIPTION FACTOR E2F2-RELATED"/>
    <property type="match status" value="1"/>
</dbReference>
<dbReference type="GO" id="GO:0000981">
    <property type="term" value="F:DNA-binding transcription factor activity, RNA polymerase II-specific"/>
    <property type="evidence" value="ECO:0007669"/>
    <property type="project" value="TreeGrafter"/>
</dbReference>
<organism evidence="9">
    <name type="scientific">Ostreococcus tauri</name>
    <name type="common">Marine green alga</name>
    <dbReference type="NCBI Taxonomy" id="70448"/>
    <lineage>
        <taxon>Eukaryota</taxon>
        <taxon>Viridiplantae</taxon>
        <taxon>Chlorophyta</taxon>
        <taxon>Mamiellophyceae</taxon>
        <taxon>Mamiellales</taxon>
        <taxon>Bathycoccaceae</taxon>
        <taxon>Ostreococcus</taxon>
    </lineage>
</organism>
<comment type="subcellular location">
    <subcellularLocation>
        <location evidence="1 7">Nucleus</location>
    </subcellularLocation>
</comment>
<keyword evidence="4 7" id="KW-0238">DNA-binding</keyword>
<evidence type="ECO:0000256" key="7">
    <source>
        <dbReference type="RuleBase" id="RU003796"/>
    </source>
</evidence>
<dbReference type="EMBL" id="AY675103">
    <property type="protein sequence ID" value="AAV68605.1"/>
    <property type="molecule type" value="Genomic_DNA"/>
</dbReference>
<dbReference type="InterPro" id="IPR015633">
    <property type="entry name" value="E2F"/>
</dbReference>
<proteinExistence type="inferred from homology"/>
<dbReference type="InterPro" id="IPR036388">
    <property type="entry name" value="WH-like_DNA-bd_sf"/>
</dbReference>
<feature type="domain" description="E2F/DP family winged-helix DNA-binding" evidence="8">
    <location>
        <begin position="30"/>
        <end position="95"/>
    </location>
</feature>
<dbReference type="PANTHER" id="PTHR12081">
    <property type="entry name" value="TRANSCRIPTION FACTOR E2F"/>
    <property type="match status" value="1"/>
</dbReference>
<accession>Q5SCB1</accession>
<keyword evidence="6 7" id="KW-0539">Nucleus</keyword>
<dbReference type="Pfam" id="PF02319">
    <property type="entry name" value="WHD_E2F_TDP"/>
    <property type="match status" value="1"/>
</dbReference>
<sequence>MVEKHVLSSKRSLGRFERYARAHCLNSADTSCSSLGVLSAKFMKLLSETENGILDLNHAATSLSAQKRRVYDITNVLEGIGLVSKLSKSKVALRRVDEDFVETTSGQHKEHKSLSRTVNIESSQTLPLASEDDASLHIETIRSFIRSTGIFISQADIIEQHALSSDMLIAVRAPTGAALLLPSPFTQERSPPHYRLFLRSNENSSAGVEVFTLGRRSGTCDAHDVIQILNGFSSLCREAQRAVWLLNSCDVLYFDINKDHVPVSFATILEFDNVHHNVTLIRQLPTFFLGVLFCHFLQVGNVFGTYSQGEKF</sequence>
<protein>
    <submittedName>
        <fullName evidence="9">Transcription factor E2F</fullName>
    </submittedName>
</protein>
<keyword evidence="5 7" id="KW-0804">Transcription</keyword>
<comment type="similarity">
    <text evidence="2 7">Belongs to the E2F/DP family.</text>
</comment>
<dbReference type="AlphaFoldDB" id="Q5SCB1"/>
<evidence type="ECO:0000256" key="5">
    <source>
        <dbReference type="ARBA" id="ARBA00023163"/>
    </source>
</evidence>
<evidence type="ECO:0000256" key="1">
    <source>
        <dbReference type="ARBA" id="ARBA00004123"/>
    </source>
</evidence>
<evidence type="ECO:0000256" key="6">
    <source>
        <dbReference type="ARBA" id="ARBA00023242"/>
    </source>
</evidence>
<dbReference type="InterPro" id="IPR003316">
    <property type="entry name" value="E2F_WHTH_DNA-bd_dom"/>
</dbReference>
<dbReference type="GO" id="GO:0090575">
    <property type="term" value="C:RNA polymerase II transcription regulator complex"/>
    <property type="evidence" value="ECO:0007669"/>
    <property type="project" value="TreeGrafter"/>
</dbReference>
<dbReference type="FunFam" id="1.10.10.10:FF:000458">
    <property type="entry name" value="E2F-like (Mammalian transcription factor)"/>
    <property type="match status" value="1"/>
</dbReference>
<dbReference type="Gene3D" id="1.10.10.10">
    <property type="entry name" value="Winged helix-like DNA-binding domain superfamily/Winged helix DNA-binding domain"/>
    <property type="match status" value="1"/>
</dbReference>
<evidence type="ECO:0000256" key="3">
    <source>
        <dbReference type="ARBA" id="ARBA00023015"/>
    </source>
</evidence>